<dbReference type="InterPro" id="IPR039422">
    <property type="entry name" value="MarR/SlyA-like"/>
</dbReference>
<dbReference type="InterPro" id="IPR036388">
    <property type="entry name" value="WH-like_DNA-bd_sf"/>
</dbReference>
<sequence length="130" mass="14514">MTDCYCVLLRRASRRVTSMYDEVLAPVGINLAQFSLLRSIRRMQPVSLTDLGARLELDRSTIGRNTKVLERMGLVTTSPGADQREALLQLTEEGQAAVDKGSPLWDEAQRRIEEKIGDAAGELQTLLRKL</sequence>
<dbReference type="EMBL" id="JALDYZ010000001">
    <property type="protein sequence ID" value="MDI7920754.1"/>
    <property type="molecule type" value="Genomic_DNA"/>
</dbReference>
<dbReference type="PANTHER" id="PTHR33164">
    <property type="entry name" value="TRANSCRIPTIONAL REGULATOR, MARR FAMILY"/>
    <property type="match status" value="1"/>
</dbReference>
<accession>A0AAE3TZ93</accession>
<dbReference type="InterPro" id="IPR036390">
    <property type="entry name" value="WH_DNA-bd_sf"/>
</dbReference>
<dbReference type="GO" id="GO:0003700">
    <property type="term" value="F:DNA-binding transcription factor activity"/>
    <property type="evidence" value="ECO:0007669"/>
    <property type="project" value="InterPro"/>
</dbReference>
<keyword evidence="3" id="KW-1185">Reference proteome</keyword>
<evidence type="ECO:0000259" key="1">
    <source>
        <dbReference type="PROSITE" id="PS50995"/>
    </source>
</evidence>
<comment type="caution">
    <text evidence="2">The sequence shown here is derived from an EMBL/GenBank/DDBJ whole genome shotgun (WGS) entry which is preliminary data.</text>
</comment>
<dbReference type="SMART" id="SM00347">
    <property type="entry name" value="HTH_MARR"/>
    <property type="match status" value="1"/>
</dbReference>
<organism evidence="2 3">
    <name type="scientific">Ferirhizobium litorale</name>
    <dbReference type="NCBI Taxonomy" id="2927786"/>
    <lineage>
        <taxon>Bacteria</taxon>
        <taxon>Pseudomonadati</taxon>
        <taxon>Pseudomonadota</taxon>
        <taxon>Alphaproteobacteria</taxon>
        <taxon>Hyphomicrobiales</taxon>
        <taxon>Rhizobiaceae</taxon>
        <taxon>Ferirhizobium</taxon>
    </lineage>
</organism>
<protein>
    <submittedName>
        <fullName evidence="2">MarR family winged helix-turn-helix transcriptional regulator</fullName>
    </submittedName>
</protein>
<name>A0AAE3TZ93_9HYPH</name>
<feature type="domain" description="HTH marR-type" evidence="1">
    <location>
        <begin position="2"/>
        <end position="130"/>
    </location>
</feature>
<dbReference type="SUPFAM" id="SSF46785">
    <property type="entry name" value="Winged helix' DNA-binding domain"/>
    <property type="match status" value="1"/>
</dbReference>
<dbReference type="InterPro" id="IPR000835">
    <property type="entry name" value="HTH_MarR-typ"/>
</dbReference>
<evidence type="ECO:0000313" key="3">
    <source>
        <dbReference type="Proteomes" id="UP001161580"/>
    </source>
</evidence>
<dbReference type="Gene3D" id="1.10.10.10">
    <property type="entry name" value="Winged helix-like DNA-binding domain superfamily/Winged helix DNA-binding domain"/>
    <property type="match status" value="1"/>
</dbReference>
<gene>
    <name evidence="2" type="ORF">MRS75_01500</name>
</gene>
<dbReference type="Pfam" id="PF01047">
    <property type="entry name" value="MarR"/>
    <property type="match status" value="1"/>
</dbReference>
<reference evidence="2" key="1">
    <citation type="submission" date="2022-03" db="EMBL/GenBank/DDBJ databases">
        <title>Fererhizobium litorale gen. nov., sp. nov., isolated from sandy sediments of the Sea of Japan seashore.</title>
        <authorList>
            <person name="Romanenko L."/>
            <person name="Kurilenko V."/>
            <person name="Otstavnykh N."/>
            <person name="Svetashev V."/>
            <person name="Tekutyeva L."/>
            <person name="Isaeva M."/>
            <person name="Mikhailov V."/>
        </authorList>
    </citation>
    <scope>NUCLEOTIDE SEQUENCE</scope>
    <source>
        <strain evidence="2">KMM 9576</strain>
    </source>
</reference>
<proteinExistence type="predicted"/>
<dbReference type="GO" id="GO:0006950">
    <property type="term" value="P:response to stress"/>
    <property type="evidence" value="ECO:0007669"/>
    <property type="project" value="TreeGrafter"/>
</dbReference>
<dbReference type="AlphaFoldDB" id="A0AAE3TZ93"/>
<evidence type="ECO:0000313" key="2">
    <source>
        <dbReference type="EMBL" id="MDI7920754.1"/>
    </source>
</evidence>
<dbReference type="RefSeq" id="WP_311785270.1">
    <property type="nucleotide sequence ID" value="NZ_JALDYY010000001.1"/>
</dbReference>
<dbReference type="Proteomes" id="UP001161580">
    <property type="component" value="Unassembled WGS sequence"/>
</dbReference>
<dbReference type="PANTHER" id="PTHR33164:SF105">
    <property type="entry name" value="TRANSCRIPTIONAL REPRESSOR PROTEIN-RELATED"/>
    <property type="match status" value="1"/>
</dbReference>
<dbReference type="PROSITE" id="PS50995">
    <property type="entry name" value="HTH_MARR_2"/>
    <property type="match status" value="1"/>
</dbReference>